<reference evidence="2" key="1">
    <citation type="submission" date="2023-06" db="EMBL/GenBank/DDBJ databases">
        <title>Survivors Of The Sea: Transcriptome response of Skeletonema marinoi to long-term dormancy.</title>
        <authorList>
            <person name="Pinder M.I.M."/>
            <person name="Kourtchenko O."/>
            <person name="Robertson E.K."/>
            <person name="Larsson T."/>
            <person name="Maumus F."/>
            <person name="Osuna-Cruz C.M."/>
            <person name="Vancaester E."/>
            <person name="Stenow R."/>
            <person name="Vandepoele K."/>
            <person name="Ploug H."/>
            <person name="Bruchert V."/>
            <person name="Godhe A."/>
            <person name="Topel M."/>
        </authorList>
    </citation>
    <scope>NUCLEOTIDE SEQUENCE</scope>
    <source>
        <strain evidence="2">R05AC</strain>
    </source>
</reference>
<dbReference type="GO" id="GO:0008168">
    <property type="term" value="F:methyltransferase activity"/>
    <property type="evidence" value="ECO:0007669"/>
    <property type="project" value="UniProtKB-KW"/>
</dbReference>
<dbReference type="InterPro" id="IPR019410">
    <property type="entry name" value="Methyltransf_16"/>
</dbReference>
<feature type="compositionally biased region" description="Polar residues" evidence="1">
    <location>
        <begin position="239"/>
        <end position="248"/>
    </location>
</feature>
<keyword evidence="2" id="KW-0489">Methyltransferase</keyword>
<dbReference type="Pfam" id="PF10294">
    <property type="entry name" value="Methyltransf_16"/>
    <property type="match status" value="2"/>
</dbReference>
<keyword evidence="3" id="KW-1185">Reference proteome</keyword>
<feature type="region of interest" description="Disordered" evidence="1">
    <location>
        <begin position="1"/>
        <end position="22"/>
    </location>
</feature>
<feature type="non-terminal residue" evidence="2">
    <location>
        <position position="451"/>
    </location>
</feature>
<dbReference type="EC" id="2.1.1.-" evidence="2"/>
<proteinExistence type="predicted"/>
<evidence type="ECO:0000256" key="1">
    <source>
        <dbReference type="SAM" id="MobiDB-lite"/>
    </source>
</evidence>
<dbReference type="GO" id="GO:0032259">
    <property type="term" value="P:methylation"/>
    <property type="evidence" value="ECO:0007669"/>
    <property type="project" value="UniProtKB-KW"/>
</dbReference>
<organism evidence="2 3">
    <name type="scientific">Skeletonema marinoi</name>
    <dbReference type="NCBI Taxonomy" id="267567"/>
    <lineage>
        <taxon>Eukaryota</taxon>
        <taxon>Sar</taxon>
        <taxon>Stramenopiles</taxon>
        <taxon>Ochrophyta</taxon>
        <taxon>Bacillariophyta</taxon>
        <taxon>Coscinodiscophyceae</taxon>
        <taxon>Thalassiosirophycidae</taxon>
        <taxon>Thalassiosirales</taxon>
        <taxon>Skeletonemataceae</taxon>
        <taxon>Skeletonema</taxon>
        <taxon>Skeletonema marinoi-dohrnii complex</taxon>
    </lineage>
</organism>
<dbReference type="SUPFAM" id="SSF53335">
    <property type="entry name" value="S-adenosyl-L-methionine-dependent methyltransferases"/>
    <property type="match status" value="1"/>
</dbReference>
<sequence>MLATTITDPLLSSPTQVQRHDDDMAVTFPPSLLDHDSQLLDSLTYSSTSCSSEQNDHHHHHHDEEEVIIEQAPTDDIEELEQEDDDEEEDETPFEQLMNRGNYLRQLRALALQDEMERRASTLFEEEKKEEDNLDSGSDIRNCNDEFGPHHGRFVVSPNVSCVVVSVSSDYLMSCLNDDEEEEELCDHVYTISPTSAVNNGEKVKVLEYNSYLAHQRYYDDLKHVDITYMDYGVIPHRPSTNNTNEQSALEGEGGSNESDGGRVVIEQRKRLGKGGFCWDAAFVLGEHVIANEADWNVDTGRKGGASVLELGAGTGLCGIMVGKATKSQVTITDLPELEELMGDNVRRNFGPSEDNDAAADNLSKEERSLITHLDGGKAKGTVTSRVLRWGVEEDYFLNNEDKQEEQTYDVIIGADIVASLYDPVALAQTLHALCGPTTKIYISSKSRLDK</sequence>
<name>A0AAD9DE96_9STRA</name>
<gene>
    <name evidence="2" type="ORF">QTG54_005594</name>
</gene>
<feature type="compositionally biased region" description="Acidic residues" evidence="1">
    <location>
        <begin position="65"/>
        <end position="93"/>
    </location>
</feature>
<comment type="caution">
    <text evidence="2">The sequence shown here is derived from an EMBL/GenBank/DDBJ whole genome shotgun (WGS) entry which is preliminary data.</text>
</comment>
<evidence type="ECO:0000313" key="2">
    <source>
        <dbReference type="EMBL" id="KAK1743997.1"/>
    </source>
</evidence>
<feature type="region of interest" description="Disordered" evidence="1">
    <location>
        <begin position="46"/>
        <end position="100"/>
    </location>
</feature>
<dbReference type="AlphaFoldDB" id="A0AAD9DE96"/>
<dbReference type="PANTHER" id="PTHR14614">
    <property type="entry name" value="HEPATOCELLULAR CARCINOMA-ASSOCIATED ANTIGEN"/>
    <property type="match status" value="1"/>
</dbReference>
<dbReference type="PANTHER" id="PTHR14614:SF109">
    <property type="entry name" value="RIBOSOMAL LYSINE N-METHYLTRANSFERASE 5"/>
    <property type="match status" value="1"/>
</dbReference>
<dbReference type="Gene3D" id="3.40.50.150">
    <property type="entry name" value="Vaccinia Virus protein VP39"/>
    <property type="match status" value="1"/>
</dbReference>
<feature type="region of interest" description="Disordered" evidence="1">
    <location>
        <begin position="238"/>
        <end position="261"/>
    </location>
</feature>
<evidence type="ECO:0000313" key="3">
    <source>
        <dbReference type="Proteomes" id="UP001224775"/>
    </source>
</evidence>
<feature type="compositionally biased region" description="Polar residues" evidence="1">
    <location>
        <begin position="1"/>
        <end position="17"/>
    </location>
</feature>
<protein>
    <submittedName>
        <fullName evidence="2">Lysine methyltransferase</fullName>
        <ecNumber evidence="2">2.1.1.-</ecNumber>
    </submittedName>
</protein>
<keyword evidence="2" id="KW-0808">Transferase</keyword>
<dbReference type="InterPro" id="IPR029063">
    <property type="entry name" value="SAM-dependent_MTases_sf"/>
</dbReference>
<accession>A0AAD9DE96</accession>
<dbReference type="Proteomes" id="UP001224775">
    <property type="component" value="Unassembled WGS sequence"/>
</dbReference>
<dbReference type="EMBL" id="JATAAI010000008">
    <property type="protein sequence ID" value="KAK1743997.1"/>
    <property type="molecule type" value="Genomic_DNA"/>
</dbReference>